<evidence type="ECO:0000256" key="1">
    <source>
        <dbReference type="SAM" id="MobiDB-lite"/>
    </source>
</evidence>
<protein>
    <submittedName>
        <fullName evidence="3">Uncharacterized protein</fullName>
    </submittedName>
</protein>
<feature type="compositionally biased region" description="Basic and acidic residues" evidence="1">
    <location>
        <begin position="111"/>
        <end position="135"/>
    </location>
</feature>
<keyword evidence="2" id="KW-0472">Membrane</keyword>
<dbReference type="AlphaFoldDB" id="A0AAV9U9T6"/>
<keyword evidence="4" id="KW-1185">Reference proteome</keyword>
<dbReference type="Proteomes" id="UP001373714">
    <property type="component" value="Unassembled WGS sequence"/>
</dbReference>
<keyword evidence="2" id="KW-1133">Transmembrane helix</keyword>
<dbReference type="EMBL" id="JAVHNS010000013">
    <property type="protein sequence ID" value="KAK6337391.1"/>
    <property type="molecule type" value="Genomic_DNA"/>
</dbReference>
<evidence type="ECO:0000313" key="4">
    <source>
        <dbReference type="Proteomes" id="UP001373714"/>
    </source>
</evidence>
<name>A0AAV9U9T6_9PEZI</name>
<feature type="transmembrane region" description="Helical" evidence="2">
    <location>
        <begin position="38"/>
        <end position="62"/>
    </location>
</feature>
<organism evidence="3 4">
    <name type="scientific">Orbilia blumenaviensis</name>
    <dbReference type="NCBI Taxonomy" id="1796055"/>
    <lineage>
        <taxon>Eukaryota</taxon>
        <taxon>Fungi</taxon>
        <taxon>Dikarya</taxon>
        <taxon>Ascomycota</taxon>
        <taxon>Pezizomycotina</taxon>
        <taxon>Orbiliomycetes</taxon>
        <taxon>Orbiliales</taxon>
        <taxon>Orbiliaceae</taxon>
        <taxon>Orbilia</taxon>
    </lineage>
</organism>
<gene>
    <name evidence="3" type="ORF">TWF730_002792</name>
</gene>
<evidence type="ECO:0000256" key="2">
    <source>
        <dbReference type="SAM" id="Phobius"/>
    </source>
</evidence>
<proteinExistence type="predicted"/>
<feature type="compositionally biased region" description="Polar residues" evidence="1">
    <location>
        <begin position="221"/>
        <end position="241"/>
    </location>
</feature>
<sequence>MEPSQCMRRDMPAGLFEKLCMSLSLDAMRYILTLLNNGIITICVLSSIIVVVALSGLLYLLVTRIRGKTGLTRTVPCGNPSVTATGDLEAGSHGKEPYPVPQIHITSDPELLAKPEDPETPEHSGERPFLREDPNSHQPVRRLSAPSNVGSGISTGVPTSLRTSVTPGGEIIGIIKIRRDFSNEPAGDHDSYPPVTLPHSSFNTQAIDNAPETVDEIEVEGSSSRVGDQPDSLTETHWSSSTYYNAI</sequence>
<feature type="compositionally biased region" description="Polar residues" evidence="1">
    <location>
        <begin position="145"/>
        <end position="164"/>
    </location>
</feature>
<comment type="caution">
    <text evidence="3">The sequence shown here is derived from an EMBL/GenBank/DDBJ whole genome shotgun (WGS) entry which is preliminary data.</text>
</comment>
<feature type="region of interest" description="Disordered" evidence="1">
    <location>
        <begin position="215"/>
        <end position="241"/>
    </location>
</feature>
<evidence type="ECO:0000313" key="3">
    <source>
        <dbReference type="EMBL" id="KAK6337391.1"/>
    </source>
</evidence>
<reference evidence="3 4" key="1">
    <citation type="submission" date="2019-10" db="EMBL/GenBank/DDBJ databases">
        <authorList>
            <person name="Palmer J.M."/>
        </authorList>
    </citation>
    <scope>NUCLEOTIDE SEQUENCE [LARGE SCALE GENOMIC DNA]</scope>
    <source>
        <strain evidence="3 4">TWF730</strain>
    </source>
</reference>
<feature type="region of interest" description="Disordered" evidence="1">
    <location>
        <begin position="111"/>
        <end position="164"/>
    </location>
</feature>
<keyword evidence="2" id="KW-0812">Transmembrane</keyword>
<accession>A0AAV9U9T6</accession>